<dbReference type="HAMAP" id="MF_00019">
    <property type="entry name" value="PlsX"/>
    <property type="match status" value="1"/>
</dbReference>
<evidence type="ECO:0000313" key="12">
    <source>
        <dbReference type="Proteomes" id="UP000032803"/>
    </source>
</evidence>
<dbReference type="Pfam" id="PF02504">
    <property type="entry name" value="FA_synthesis"/>
    <property type="match status" value="1"/>
</dbReference>
<dbReference type="KEGG" id="lha:LHA_1783"/>
<reference evidence="12" key="1">
    <citation type="submission" date="2014-09" db="EMBL/GenBank/DDBJ databases">
        <authorList>
            <person name="Gomez-Valero L."/>
        </authorList>
    </citation>
    <scope>NUCLEOTIDE SEQUENCE [LARGE SCALE GENOMIC DNA]</scope>
    <source>
        <strain evidence="12">ATCC35250</strain>
    </source>
</reference>
<dbReference type="STRING" id="449.LHA_1783"/>
<comment type="pathway">
    <text evidence="10">Lipid metabolism; phospholipid metabolism.</text>
</comment>
<sequence>MKNITIAIDAMGGDHGLKVVIPACVLAARRNPDLKLLLVGDQNQVNTHLKKFGVANSNQFSVVHASEIVAMDELPSQAMRNKKDSSMRVAINLVKEGRAQACVSAGNTGALMATARFVLKTLPGIDRPAIIAELPTMQGKTRVIDLGANVDSCAEHLFQFAVMGSALIQAVDKKLKPKIALLNIGVEEIKGNDQVKRTAHMLAECSLMNYVGYVEGDQFYSGQVDLVVCDGFVGNVALKASEGLAKLMISVLKESFSQNIFTKFVGLMAKPALGHLKKRMDPARYNGASLLGLNGIVVKSHGGANELAFQYAIEEAMLEVKNNVVDLVRDQITDFINQGLLL</sequence>
<comment type="subunit">
    <text evidence="9 10">Homodimer. Probably interacts with PlsY.</text>
</comment>
<gene>
    <name evidence="10 11" type="primary">plsX</name>
    <name evidence="11" type="ORF">LHA_1783</name>
</gene>
<comment type="similarity">
    <text evidence="10">Belongs to the PlsX family.</text>
</comment>
<dbReference type="AlphaFoldDB" id="A0A0A8UTG0"/>
<organism evidence="11 12">
    <name type="scientific">Legionella hackeliae</name>
    <dbReference type="NCBI Taxonomy" id="449"/>
    <lineage>
        <taxon>Bacteria</taxon>
        <taxon>Pseudomonadati</taxon>
        <taxon>Pseudomonadota</taxon>
        <taxon>Gammaproteobacteria</taxon>
        <taxon>Legionellales</taxon>
        <taxon>Legionellaceae</taxon>
        <taxon>Legionella</taxon>
    </lineage>
</organism>
<evidence type="ECO:0000256" key="5">
    <source>
        <dbReference type="ARBA" id="ARBA00023098"/>
    </source>
</evidence>
<keyword evidence="12" id="KW-1185">Reference proteome</keyword>
<evidence type="ECO:0000313" key="11">
    <source>
        <dbReference type="EMBL" id="CEK10816.1"/>
    </source>
</evidence>
<dbReference type="OrthoDB" id="9806408at2"/>
<proteinExistence type="inferred from homology"/>
<evidence type="ECO:0000256" key="7">
    <source>
        <dbReference type="ARBA" id="ARBA00023264"/>
    </source>
</evidence>
<keyword evidence="3 10" id="KW-0444">Lipid biosynthesis</keyword>
<keyword evidence="6 10" id="KW-0594">Phospholipid biosynthesis</keyword>
<dbReference type="GO" id="GO:0006633">
    <property type="term" value="P:fatty acid biosynthetic process"/>
    <property type="evidence" value="ECO:0007669"/>
    <property type="project" value="UniProtKB-UniRule"/>
</dbReference>
<evidence type="ECO:0000256" key="9">
    <source>
        <dbReference type="ARBA" id="ARBA00046608"/>
    </source>
</evidence>
<dbReference type="InterPro" id="IPR003664">
    <property type="entry name" value="FA_synthesis"/>
</dbReference>
<dbReference type="EC" id="2.3.1.274" evidence="8 10"/>
<dbReference type="GO" id="GO:0005737">
    <property type="term" value="C:cytoplasm"/>
    <property type="evidence" value="ECO:0007669"/>
    <property type="project" value="UniProtKB-SubCell"/>
</dbReference>
<dbReference type="NCBIfam" id="TIGR00182">
    <property type="entry name" value="plsX"/>
    <property type="match status" value="1"/>
</dbReference>
<dbReference type="Proteomes" id="UP000032803">
    <property type="component" value="Chromosome I"/>
</dbReference>
<dbReference type="GO" id="GO:0043811">
    <property type="term" value="F:phosphate:acyl-[acyl carrier protein] acyltransferase activity"/>
    <property type="evidence" value="ECO:0007669"/>
    <property type="project" value="UniProtKB-UniRule"/>
</dbReference>
<dbReference type="HOGENOM" id="CLU_039379_1_0_6"/>
<keyword evidence="7 10" id="KW-1208">Phospholipid metabolism</keyword>
<dbReference type="PANTHER" id="PTHR30100:SF1">
    <property type="entry name" value="PHOSPHATE ACYLTRANSFERASE"/>
    <property type="match status" value="1"/>
</dbReference>
<dbReference type="PIRSF" id="PIRSF002465">
    <property type="entry name" value="Phsphlp_syn_PlsX"/>
    <property type="match status" value="1"/>
</dbReference>
<dbReference type="PANTHER" id="PTHR30100">
    <property type="entry name" value="FATTY ACID/PHOSPHOLIPID SYNTHESIS PROTEIN PLSX"/>
    <property type="match status" value="1"/>
</dbReference>
<dbReference type="InterPro" id="IPR012281">
    <property type="entry name" value="Phospholipid_synth_PlsX-like"/>
</dbReference>
<comment type="subcellular location">
    <subcellularLocation>
        <location evidence="10">Cytoplasm</location>
    </subcellularLocation>
    <text evidence="10">Associated with the membrane possibly through PlsY.</text>
</comment>
<keyword evidence="4 10" id="KW-0808">Transferase</keyword>
<accession>A0A0A8UTG0</accession>
<name>A0A0A8UTG0_LEGHA</name>
<dbReference type="SUPFAM" id="SSF53659">
    <property type="entry name" value="Isocitrate/Isopropylmalate dehydrogenase-like"/>
    <property type="match status" value="1"/>
</dbReference>
<dbReference type="UniPathway" id="UPA00085"/>
<dbReference type="RefSeq" id="WP_045106120.1">
    <property type="nucleotide sequence ID" value="NZ_LN681225.1"/>
</dbReference>
<dbReference type="PATRIC" id="fig|449.7.peg.2345"/>
<evidence type="ECO:0000256" key="10">
    <source>
        <dbReference type="HAMAP-Rule" id="MF_00019"/>
    </source>
</evidence>
<dbReference type="GO" id="GO:0008654">
    <property type="term" value="P:phospholipid biosynthetic process"/>
    <property type="evidence" value="ECO:0007669"/>
    <property type="project" value="UniProtKB-KW"/>
</dbReference>
<keyword evidence="5 10" id="KW-0443">Lipid metabolism</keyword>
<comment type="function">
    <text evidence="10">Catalyzes the reversible formation of acyl-phosphate (acyl-PO(4)) from acyl-[acyl-carrier-protein] (acyl-ACP). This enzyme utilizes acyl-ACP as fatty acyl donor, but not acyl-CoA.</text>
</comment>
<keyword evidence="11" id="KW-0012">Acyltransferase</keyword>
<comment type="catalytic activity">
    <reaction evidence="1 10">
        <text>a fatty acyl-[ACP] + phosphate = an acyl phosphate + holo-[ACP]</text>
        <dbReference type="Rhea" id="RHEA:42292"/>
        <dbReference type="Rhea" id="RHEA-COMP:9685"/>
        <dbReference type="Rhea" id="RHEA-COMP:14125"/>
        <dbReference type="ChEBI" id="CHEBI:43474"/>
        <dbReference type="ChEBI" id="CHEBI:59918"/>
        <dbReference type="ChEBI" id="CHEBI:64479"/>
        <dbReference type="ChEBI" id="CHEBI:138651"/>
        <dbReference type="EC" id="2.3.1.274"/>
    </reaction>
</comment>
<dbReference type="EMBL" id="LN681225">
    <property type="protein sequence ID" value="CEK10816.1"/>
    <property type="molecule type" value="Genomic_DNA"/>
</dbReference>
<evidence type="ECO:0000256" key="1">
    <source>
        <dbReference type="ARBA" id="ARBA00001232"/>
    </source>
</evidence>
<evidence type="ECO:0000256" key="2">
    <source>
        <dbReference type="ARBA" id="ARBA00022490"/>
    </source>
</evidence>
<evidence type="ECO:0000256" key="8">
    <source>
        <dbReference type="ARBA" id="ARBA00024069"/>
    </source>
</evidence>
<keyword evidence="2 10" id="KW-0963">Cytoplasm</keyword>
<evidence type="ECO:0000256" key="3">
    <source>
        <dbReference type="ARBA" id="ARBA00022516"/>
    </source>
</evidence>
<evidence type="ECO:0000256" key="6">
    <source>
        <dbReference type="ARBA" id="ARBA00023209"/>
    </source>
</evidence>
<dbReference type="Gene3D" id="3.40.718.10">
    <property type="entry name" value="Isopropylmalate Dehydrogenase"/>
    <property type="match status" value="1"/>
</dbReference>
<evidence type="ECO:0000256" key="4">
    <source>
        <dbReference type="ARBA" id="ARBA00022679"/>
    </source>
</evidence>
<protein>
    <recommendedName>
        <fullName evidence="8 10">Phosphate acyltransferase</fullName>
        <ecNumber evidence="8 10">2.3.1.274</ecNumber>
    </recommendedName>
    <alternativeName>
        <fullName evidence="10">Acyl-ACP phosphotransacylase</fullName>
    </alternativeName>
    <alternativeName>
        <fullName evidence="10">Acyl-[acyl-carrier-protein]--phosphate acyltransferase</fullName>
    </alternativeName>
    <alternativeName>
        <fullName evidence="10">Phosphate-acyl-ACP acyltransferase</fullName>
    </alternativeName>
</protein>